<dbReference type="RefSeq" id="WP_083344877.1">
    <property type="nucleotide sequence ID" value="NZ_LT629690.1"/>
</dbReference>
<name>A0A1G7JKJ6_9BACT</name>
<feature type="region of interest" description="Disordered" evidence="1">
    <location>
        <begin position="86"/>
        <end position="111"/>
    </location>
</feature>
<feature type="region of interest" description="Disordered" evidence="1">
    <location>
        <begin position="27"/>
        <end position="46"/>
    </location>
</feature>
<evidence type="ECO:0000313" key="4">
    <source>
        <dbReference type="Proteomes" id="UP000182427"/>
    </source>
</evidence>
<accession>A0A1G7JKJ6</accession>
<organism evidence="3 4">
    <name type="scientific">Terriglobus roseus</name>
    <dbReference type="NCBI Taxonomy" id="392734"/>
    <lineage>
        <taxon>Bacteria</taxon>
        <taxon>Pseudomonadati</taxon>
        <taxon>Acidobacteriota</taxon>
        <taxon>Terriglobia</taxon>
        <taxon>Terriglobales</taxon>
        <taxon>Acidobacteriaceae</taxon>
        <taxon>Terriglobus</taxon>
    </lineage>
</organism>
<feature type="compositionally biased region" description="Basic residues" evidence="1">
    <location>
        <begin position="36"/>
        <end position="46"/>
    </location>
</feature>
<dbReference type="AlphaFoldDB" id="A0A1G7JKJ6"/>
<keyword evidence="2" id="KW-0732">Signal</keyword>
<dbReference type="OrthoDB" id="123229at2"/>
<proteinExistence type="predicted"/>
<feature type="chain" id="PRO_5009241519" description="LTXXQ motif family protein" evidence="2">
    <location>
        <begin position="24"/>
        <end position="134"/>
    </location>
</feature>
<feature type="compositionally biased region" description="Polar residues" evidence="1">
    <location>
        <begin position="98"/>
        <end position="107"/>
    </location>
</feature>
<evidence type="ECO:0000313" key="3">
    <source>
        <dbReference type="EMBL" id="SDF25314.1"/>
    </source>
</evidence>
<evidence type="ECO:0008006" key="5">
    <source>
        <dbReference type="Google" id="ProtNLM"/>
    </source>
</evidence>
<feature type="signal peptide" evidence="2">
    <location>
        <begin position="1"/>
        <end position="23"/>
    </location>
</feature>
<protein>
    <recommendedName>
        <fullName evidence="5">LTXXQ motif family protein</fullName>
    </recommendedName>
</protein>
<evidence type="ECO:0000256" key="2">
    <source>
        <dbReference type="SAM" id="SignalP"/>
    </source>
</evidence>
<gene>
    <name evidence="3" type="ORF">SAMN05444167_1851</name>
</gene>
<dbReference type="EMBL" id="LT629690">
    <property type="protein sequence ID" value="SDF25314.1"/>
    <property type="molecule type" value="Genomic_DNA"/>
</dbReference>
<reference evidence="3 4" key="1">
    <citation type="submission" date="2016-10" db="EMBL/GenBank/DDBJ databases">
        <authorList>
            <person name="de Groot N.N."/>
        </authorList>
    </citation>
    <scope>NUCLEOTIDE SEQUENCE [LARGE SCALE GENOMIC DNA]</scope>
    <source>
        <strain evidence="3 4">GAS232</strain>
    </source>
</reference>
<evidence type="ECO:0000256" key="1">
    <source>
        <dbReference type="SAM" id="MobiDB-lite"/>
    </source>
</evidence>
<sequence length="134" mass="14841">MKQILLTSALLLSFAGTAAFAQAAAPQTAAPQTQVTHKHHRRAHNPHKVALKMGKKLGLSQDQTAKLEPILAERQQKMKALHTDTTLTADQKKDQRHQIQQNTQTEMSGVLTPEQMQQLKTMRQAHRHGAKTGA</sequence>
<dbReference type="Proteomes" id="UP000182427">
    <property type="component" value="Chromosome I"/>
</dbReference>
<keyword evidence="4" id="KW-1185">Reference proteome</keyword>